<dbReference type="InterPro" id="IPR009851">
    <property type="entry name" value="Mod_r"/>
</dbReference>
<accession>A0AAJ6VUM2</accession>
<protein>
    <submittedName>
        <fullName evidence="10">Vacuolar protein sorting-associated protein 37A</fullName>
    </submittedName>
</protein>
<evidence type="ECO:0000256" key="5">
    <source>
        <dbReference type="ARBA" id="ARBA00022927"/>
    </source>
</evidence>
<dbReference type="Pfam" id="PF07200">
    <property type="entry name" value="Mod_r"/>
    <property type="match status" value="1"/>
</dbReference>
<evidence type="ECO:0000256" key="6">
    <source>
        <dbReference type="ARBA" id="ARBA00025010"/>
    </source>
</evidence>
<dbReference type="InterPro" id="IPR037202">
    <property type="entry name" value="ESCRT_assembly_dom"/>
</dbReference>
<dbReference type="RefSeq" id="XP_003737013.1">
    <property type="nucleotide sequence ID" value="XM_003736965.2"/>
</dbReference>
<comment type="subcellular location">
    <subcellularLocation>
        <location evidence="1">Late endosome membrane</location>
        <topology evidence="1">Peripheral membrane protein</topology>
    </subcellularLocation>
</comment>
<feature type="domain" description="VPS37 C-terminal" evidence="8">
    <location>
        <begin position="229"/>
        <end position="307"/>
    </location>
</feature>
<comment type="function">
    <text evidence="6">Component of the ESCRT-I complex, a regulator of vesicular trafficking process. Required for the sorting of endocytic ubiquitinated cargos into multivesicular bodies. May be involved in cell growth and differentiation.</text>
</comment>
<evidence type="ECO:0000313" key="9">
    <source>
        <dbReference type="Proteomes" id="UP000694867"/>
    </source>
</evidence>
<reference evidence="10" key="1">
    <citation type="submission" date="2025-08" db="UniProtKB">
        <authorList>
            <consortium name="RefSeq"/>
        </authorList>
    </citation>
    <scope>IDENTIFICATION</scope>
</reference>
<keyword evidence="3 7" id="KW-0813">Transport</keyword>
<dbReference type="GO" id="GO:0006623">
    <property type="term" value="P:protein targeting to vacuole"/>
    <property type="evidence" value="ECO:0007669"/>
    <property type="project" value="TreeGrafter"/>
</dbReference>
<evidence type="ECO:0000256" key="7">
    <source>
        <dbReference type="PROSITE-ProRule" id="PRU00646"/>
    </source>
</evidence>
<evidence type="ECO:0000256" key="2">
    <source>
        <dbReference type="ARBA" id="ARBA00007617"/>
    </source>
</evidence>
<evidence type="ECO:0000256" key="1">
    <source>
        <dbReference type="ARBA" id="ARBA00004633"/>
    </source>
</evidence>
<dbReference type="PROSITE" id="PS51314">
    <property type="entry name" value="VPS37_C"/>
    <property type="match status" value="1"/>
</dbReference>
<dbReference type="SUPFAM" id="SSF140111">
    <property type="entry name" value="Endosomal sorting complex assembly domain"/>
    <property type="match status" value="1"/>
</dbReference>
<dbReference type="SUPFAM" id="SSF54495">
    <property type="entry name" value="UBC-like"/>
    <property type="match status" value="1"/>
</dbReference>
<keyword evidence="5 7" id="KW-0653">Protein transport</keyword>
<comment type="similarity">
    <text evidence="2">Belongs to the VPS37 family.</text>
</comment>
<dbReference type="InterPro" id="IPR016135">
    <property type="entry name" value="UBQ-conjugating_enzyme/RWD"/>
</dbReference>
<dbReference type="GeneID" id="100904389"/>
<keyword evidence="4" id="KW-0967">Endosome</keyword>
<evidence type="ECO:0000256" key="4">
    <source>
        <dbReference type="ARBA" id="ARBA00022753"/>
    </source>
</evidence>
<dbReference type="InterPro" id="IPR029012">
    <property type="entry name" value="Helix_hairpin_bin_sf"/>
</dbReference>
<dbReference type="AlphaFoldDB" id="A0AAJ6VUM2"/>
<dbReference type="PANTHER" id="PTHR13678">
    <property type="entry name" value="VACUOLAR PROTEIN SORTING-ASSOCIATED PROTEIN 37"/>
    <property type="match status" value="1"/>
</dbReference>
<gene>
    <name evidence="10" type="primary">LOC100904389</name>
</gene>
<dbReference type="KEGG" id="goe:100904389"/>
<sequence>MLRSAKLSSGYQATSQDLRSTKISELKSRCPGLLERVHDSEFCLSFSSVGVNYDLSISLPPGFPFVGPVLSVHPPAIHPLLDETSTVCGLTDLTAFSIHASVPDIVHTVLSQFIVTPLKKKEDIPQPGSKSMYMNGGNYRTSSIYQKVNELSTDDLKEWSSDDMKIKEFVETLPHIKAKREISRGMYETNEALAKSNISMREGLEQTRDQLLSRCEEFSRVRADFETNQETFRMLSETFTPESIKEGLRRAAQQAEEESDSLADQFLNKQLGVDDFLRSFMETRTRSHERSAKSEVLQKQLEQLYRF</sequence>
<name>A0AAJ6VUM2_9ACAR</name>
<evidence type="ECO:0000256" key="3">
    <source>
        <dbReference type="ARBA" id="ARBA00022448"/>
    </source>
</evidence>
<organism evidence="9 10">
    <name type="scientific">Galendromus occidentalis</name>
    <name type="common">western predatory mite</name>
    <dbReference type="NCBI Taxonomy" id="34638"/>
    <lineage>
        <taxon>Eukaryota</taxon>
        <taxon>Metazoa</taxon>
        <taxon>Ecdysozoa</taxon>
        <taxon>Arthropoda</taxon>
        <taxon>Chelicerata</taxon>
        <taxon>Arachnida</taxon>
        <taxon>Acari</taxon>
        <taxon>Parasitiformes</taxon>
        <taxon>Mesostigmata</taxon>
        <taxon>Gamasina</taxon>
        <taxon>Phytoseioidea</taxon>
        <taxon>Phytoseiidae</taxon>
        <taxon>Typhlodrominae</taxon>
        <taxon>Galendromus</taxon>
    </lineage>
</organism>
<dbReference type="GO" id="GO:0006612">
    <property type="term" value="P:protein targeting to membrane"/>
    <property type="evidence" value="ECO:0007669"/>
    <property type="project" value="TreeGrafter"/>
</dbReference>
<dbReference type="GO" id="GO:0000813">
    <property type="term" value="C:ESCRT I complex"/>
    <property type="evidence" value="ECO:0007669"/>
    <property type="project" value="UniProtKB-ARBA"/>
</dbReference>
<dbReference type="Gene3D" id="1.10.287.660">
    <property type="entry name" value="Helix hairpin bin"/>
    <property type="match status" value="1"/>
</dbReference>
<dbReference type="Proteomes" id="UP000694867">
    <property type="component" value="Unplaced"/>
</dbReference>
<dbReference type="PANTHER" id="PTHR13678:SF2">
    <property type="entry name" value="VACUOLAR PROTEIN SORTING-ASSOCIATED PROTEIN 37A"/>
    <property type="match status" value="1"/>
</dbReference>
<proteinExistence type="inferred from homology"/>
<dbReference type="GO" id="GO:0043162">
    <property type="term" value="P:ubiquitin-dependent protein catabolic process via the multivesicular body sorting pathway"/>
    <property type="evidence" value="ECO:0007669"/>
    <property type="project" value="TreeGrafter"/>
</dbReference>
<evidence type="ECO:0000259" key="8">
    <source>
        <dbReference type="PROSITE" id="PS51314"/>
    </source>
</evidence>
<evidence type="ECO:0000313" key="10">
    <source>
        <dbReference type="RefSeq" id="XP_003737013.1"/>
    </source>
</evidence>
<dbReference type="GO" id="GO:0031902">
    <property type="term" value="C:late endosome membrane"/>
    <property type="evidence" value="ECO:0007669"/>
    <property type="project" value="UniProtKB-SubCell"/>
</dbReference>
<keyword evidence="9" id="KW-1185">Reference proteome</keyword>